<dbReference type="PANTHER" id="PTHR46663">
    <property type="entry name" value="DIGUANYLATE CYCLASE DGCT-RELATED"/>
    <property type="match status" value="1"/>
</dbReference>
<dbReference type="SUPFAM" id="SSF55785">
    <property type="entry name" value="PYP-like sensor domain (PAS domain)"/>
    <property type="match status" value="1"/>
</dbReference>
<evidence type="ECO:0000259" key="3">
    <source>
        <dbReference type="PROSITE" id="PS50112"/>
    </source>
</evidence>
<dbReference type="InterPro" id="IPR000014">
    <property type="entry name" value="PAS"/>
</dbReference>
<dbReference type="NCBIfam" id="TIGR00229">
    <property type="entry name" value="sensory_box"/>
    <property type="match status" value="1"/>
</dbReference>
<comment type="caution">
    <text evidence="6">The sequence shown here is derived from an EMBL/GenBank/DDBJ whole genome shotgun (WGS) entry which is preliminary data.</text>
</comment>
<accession>A0A4Q1APQ3</accession>
<feature type="domain" description="GGDEF" evidence="5">
    <location>
        <begin position="408"/>
        <end position="535"/>
    </location>
</feature>
<feature type="domain" description="Response regulatory" evidence="2">
    <location>
        <begin position="124"/>
        <end position="248"/>
    </location>
</feature>
<dbReference type="InterPro" id="IPR000160">
    <property type="entry name" value="GGDEF_dom"/>
</dbReference>
<dbReference type="CDD" id="cd00130">
    <property type="entry name" value="PAS"/>
    <property type="match status" value="1"/>
</dbReference>
<dbReference type="Gene3D" id="3.30.450.20">
    <property type="entry name" value="PAS domain"/>
    <property type="match status" value="1"/>
</dbReference>
<evidence type="ECO:0000259" key="5">
    <source>
        <dbReference type="PROSITE" id="PS50887"/>
    </source>
</evidence>
<dbReference type="AlphaFoldDB" id="A0A4Q1APQ3"/>
<dbReference type="RefSeq" id="WP_129088152.1">
    <property type="nucleotide sequence ID" value="NZ_CP053836.1"/>
</dbReference>
<dbReference type="Proteomes" id="UP000289758">
    <property type="component" value="Unassembled WGS sequence"/>
</dbReference>
<dbReference type="InterPro" id="IPR052163">
    <property type="entry name" value="DGC-Regulatory_Protein"/>
</dbReference>
<dbReference type="FunFam" id="3.30.70.270:FF:000001">
    <property type="entry name" value="Diguanylate cyclase domain protein"/>
    <property type="match status" value="1"/>
</dbReference>
<dbReference type="Pfam" id="PF08447">
    <property type="entry name" value="PAS_3"/>
    <property type="match status" value="1"/>
</dbReference>
<feature type="domain" description="PAC" evidence="4">
    <location>
        <begin position="328"/>
        <end position="380"/>
    </location>
</feature>
<reference evidence="6 7" key="1">
    <citation type="submission" date="2017-10" db="EMBL/GenBank/DDBJ databases">
        <title>Genomics of the genus Arcobacter.</title>
        <authorList>
            <person name="Perez-Cataluna A."/>
            <person name="Figueras M.J."/>
        </authorList>
    </citation>
    <scope>NUCLEOTIDE SEQUENCE [LARGE SCALE GENOMIC DNA]</scope>
    <source>
        <strain evidence="6 7">CECT 8441</strain>
    </source>
</reference>
<evidence type="ECO:0000259" key="2">
    <source>
        <dbReference type="PROSITE" id="PS50110"/>
    </source>
</evidence>
<keyword evidence="7" id="KW-1185">Reference proteome</keyword>
<dbReference type="InterPro" id="IPR029787">
    <property type="entry name" value="Nucleotide_cyclase"/>
</dbReference>
<evidence type="ECO:0000256" key="1">
    <source>
        <dbReference type="PROSITE-ProRule" id="PRU00169"/>
    </source>
</evidence>
<evidence type="ECO:0008006" key="8">
    <source>
        <dbReference type="Google" id="ProtNLM"/>
    </source>
</evidence>
<feature type="domain" description="PAS" evidence="3">
    <location>
        <begin position="253"/>
        <end position="325"/>
    </location>
</feature>
<dbReference type="SUPFAM" id="SSF55073">
    <property type="entry name" value="Nucleotide cyclase"/>
    <property type="match status" value="1"/>
</dbReference>
<sequence>MTHKILVSDDDIKLVAFLQERIKDRRFQFILALSLEQVIEQLENEDFFAAIVDFNVEDRCGKKLFEYILEKKIPTIVTLDELTLEAYDQITNYSIIDYVIDNNYAGKYYLADLLQGLEYFNNKKVLICYDNKSPQKLHSLVQTFHSLLFEPMLATSIKEAKSILGKEDFIKLIYIDADLKDGKGVDFCREIKENIKYKDTLIFAGAQNKTNLIQIKELRGKFYKSGVVNFISLPVDKEEFNTNLLSMMKIIKQKNRLDTYVETVDKYVLISITNLKGIIVYASDAFCKISGYSKEELIGKSHNIIRHPDMSSSLYKELWETIQLGKVWSGEIKNKKKNGEYYWVSAKVEPIYDSVGEIMGYQSIRFDITDKKLVEELSLKDSLLGIYNRRKFTEILNYQFTIWNRFKNEFSIIFIDIDDFKVVNDLYGHSVGDRVLMEFSSVVSKAIRDVDSICRWGGEEFVVICPYTDLNGAQNLAEKIRKEIEENEFDIIGEKTASFGVTTIKSGDTIESFIDRADNALYKAKTAGKNRVVTF</sequence>
<dbReference type="EMBL" id="PDKK01000015">
    <property type="protein sequence ID" value="RXK02472.1"/>
    <property type="molecule type" value="Genomic_DNA"/>
</dbReference>
<dbReference type="SMART" id="SM00091">
    <property type="entry name" value="PAS"/>
    <property type="match status" value="1"/>
</dbReference>
<evidence type="ECO:0000313" key="7">
    <source>
        <dbReference type="Proteomes" id="UP000289758"/>
    </source>
</evidence>
<dbReference type="PANTHER" id="PTHR46663:SF4">
    <property type="entry name" value="DIGUANYLATE CYCLASE DGCT-RELATED"/>
    <property type="match status" value="1"/>
</dbReference>
<proteinExistence type="predicted"/>
<dbReference type="SMART" id="SM00086">
    <property type="entry name" value="PAC"/>
    <property type="match status" value="1"/>
</dbReference>
<name>A0A4Q1APQ3_9BACT</name>
<keyword evidence="1" id="KW-0597">Phosphoprotein</keyword>
<dbReference type="InterPro" id="IPR001610">
    <property type="entry name" value="PAC"/>
</dbReference>
<dbReference type="Gene3D" id="3.40.50.2300">
    <property type="match status" value="2"/>
</dbReference>
<dbReference type="InterPro" id="IPR001789">
    <property type="entry name" value="Sig_transdc_resp-reg_receiver"/>
</dbReference>
<evidence type="ECO:0000313" key="6">
    <source>
        <dbReference type="EMBL" id="RXK02472.1"/>
    </source>
</evidence>
<dbReference type="PROSITE" id="PS50113">
    <property type="entry name" value="PAC"/>
    <property type="match status" value="1"/>
</dbReference>
<organism evidence="6 7">
    <name type="scientific">Halarcobacter ebronensis</name>
    <dbReference type="NCBI Taxonomy" id="1462615"/>
    <lineage>
        <taxon>Bacteria</taxon>
        <taxon>Pseudomonadati</taxon>
        <taxon>Campylobacterota</taxon>
        <taxon>Epsilonproteobacteria</taxon>
        <taxon>Campylobacterales</taxon>
        <taxon>Arcobacteraceae</taxon>
        <taxon>Halarcobacter</taxon>
    </lineage>
</organism>
<dbReference type="PROSITE" id="PS50887">
    <property type="entry name" value="GGDEF"/>
    <property type="match status" value="1"/>
</dbReference>
<dbReference type="PROSITE" id="PS50112">
    <property type="entry name" value="PAS"/>
    <property type="match status" value="1"/>
</dbReference>
<dbReference type="InterPro" id="IPR000700">
    <property type="entry name" value="PAS-assoc_C"/>
</dbReference>
<dbReference type="InterPro" id="IPR013655">
    <property type="entry name" value="PAS_fold_3"/>
</dbReference>
<dbReference type="CDD" id="cd01949">
    <property type="entry name" value="GGDEF"/>
    <property type="match status" value="1"/>
</dbReference>
<dbReference type="Pfam" id="PF00990">
    <property type="entry name" value="GGDEF"/>
    <property type="match status" value="1"/>
</dbReference>
<gene>
    <name evidence="6" type="ORF">CRV07_13460</name>
</gene>
<feature type="modified residue" description="4-aspartylphosphate" evidence="1">
    <location>
        <position position="176"/>
    </location>
</feature>
<dbReference type="InterPro" id="IPR043128">
    <property type="entry name" value="Rev_trsase/Diguanyl_cyclase"/>
</dbReference>
<dbReference type="SMART" id="SM00267">
    <property type="entry name" value="GGDEF"/>
    <property type="match status" value="1"/>
</dbReference>
<dbReference type="PROSITE" id="PS50110">
    <property type="entry name" value="RESPONSE_REGULATORY"/>
    <property type="match status" value="1"/>
</dbReference>
<dbReference type="SUPFAM" id="SSF52172">
    <property type="entry name" value="CheY-like"/>
    <property type="match status" value="2"/>
</dbReference>
<dbReference type="NCBIfam" id="TIGR00254">
    <property type="entry name" value="GGDEF"/>
    <property type="match status" value="1"/>
</dbReference>
<dbReference type="InterPro" id="IPR035965">
    <property type="entry name" value="PAS-like_dom_sf"/>
</dbReference>
<dbReference type="InterPro" id="IPR011006">
    <property type="entry name" value="CheY-like_superfamily"/>
</dbReference>
<dbReference type="GO" id="GO:0000160">
    <property type="term" value="P:phosphorelay signal transduction system"/>
    <property type="evidence" value="ECO:0007669"/>
    <property type="project" value="InterPro"/>
</dbReference>
<dbReference type="OrthoDB" id="5413461at2"/>
<evidence type="ECO:0000259" key="4">
    <source>
        <dbReference type="PROSITE" id="PS50113"/>
    </source>
</evidence>
<dbReference type="GO" id="GO:0003824">
    <property type="term" value="F:catalytic activity"/>
    <property type="evidence" value="ECO:0007669"/>
    <property type="project" value="UniProtKB-ARBA"/>
</dbReference>
<protein>
    <recommendedName>
        <fullName evidence="8">Diguanylate cyclase</fullName>
    </recommendedName>
</protein>
<dbReference type="Gene3D" id="3.30.70.270">
    <property type="match status" value="1"/>
</dbReference>